<dbReference type="InterPro" id="IPR029044">
    <property type="entry name" value="Nucleotide-diphossugar_trans"/>
</dbReference>
<dbReference type="Gene3D" id="1.25.40.10">
    <property type="entry name" value="Tetratricopeptide repeat domain"/>
    <property type="match status" value="2"/>
</dbReference>
<dbReference type="STRING" id="1192197.JBW_00749"/>
<evidence type="ECO:0000256" key="1">
    <source>
        <dbReference type="PROSITE-ProRule" id="PRU00339"/>
    </source>
</evidence>
<dbReference type="SMART" id="SM00028">
    <property type="entry name" value="TPR"/>
    <property type="match status" value="3"/>
</dbReference>
<gene>
    <name evidence="3" type="ORF">JBW_00749</name>
</gene>
<keyword evidence="3" id="KW-0808">Transferase</keyword>
<dbReference type="HOGENOM" id="CLU_023736_3_1_9"/>
<dbReference type="SUPFAM" id="SSF48452">
    <property type="entry name" value="TPR-like"/>
    <property type="match status" value="1"/>
</dbReference>
<dbReference type="RefSeq" id="WP_007959207.1">
    <property type="nucleotide sequence ID" value="NZ_CP010978.1"/>
</dbReference>
<dbReference type="GO" id="GO:0016740">
    <property type="term" value="F:transferase activity"/>
    <property type="evidence" value="ECO:0007669"/>
    <property type="project" value="UniProtKB-KW"/>
</dbReference>
<dbReference type="InterPro" id="IPR019734">
    <property type="entry name" value="TPR_rpt"/>
</dbReference>
<dbReference type="PROSITE" id="PS50005">
    <property type="entry name" value="TPR"/>
    <property type="match status" value="1"/>
</dbReference>
<dbReference type="Pfam" id="PF13181">
    <property type="entry name" value="TPR_8"/>
    <property type="match status" value="2"/>
</dbReference>
<organism evidence="3 4">
    <name type="scientific">Pelosinus fermentans JBW45</name>
    <dbReference type="NCBI Taxonomy" id="1192197"/>
    <lineage>
        <taxon>Bacteria</taxon>
        <taxon>Bacillati</taxon>
        <taxon>Bacillota</taxon>
        <taxon>Negativicutes</taxon>
        <taxon>Selenomonadales</taxon>
        <taxon>Sporomusaceae</taxon>
        <taxon>Pelosinus</taxon>
    </lineage>
</organism>
<dbReference type="EMBL" id="CP010978">
    <property type="protein sequence ID" value="AJQ26101.1"/>
    <property type="molecule type" value="Genomic_DNA"/>
</dbReference>
<name>I8TW71_9FIRM</name>
<dbReference type="SUPFAM" id="SSF53448">
    <property type="entry name" value="Nucleotide-diphospho-sugar transferases"/>
    <property type="match status" value="1"/>
</dbReference>
<reference evidence="4" key="2">
    <citation type="submission" date="2015-02" db="EMBL/GenBank/DDBJ databases">
        <title>Complete Genome Sequence of Pelosinus fermentans JBW45.</title>
        <authorList>
            <person name="De Leon K.B."/>
            <person name="Utturkar S.M."/>
            <person name="Camilleri L.B."/>
            <person name="Arkin A.P."/>
            <person name="Fields M.W."/>
            <person name="Brown S.D."/>
            <person name="Wall J.D."/>
        </authorList>
    </citation>
    <scope>NUCLEOTIDE SEQUENCE [LARGE SCALE GENOMIC DNA]</scope>
    <source>
        <strain evidence="4">JBW45</strain>
    </source>
</reference>
<accession>I8TW71</accession>
<dbReference type="Gene3D" id="3.90.550.10">
    <property type="entry name" value="Spore Coat Polysaccharide Biosynthesis Protein SpsA, Chain A"/>
    <property type="match status" value="1"/>
</dbReference>
<keyword evidence="1" id="KW-0802">TPR repeat</keyword>
<dbReference type="KEGG" id="pft:JBW_00749"/>
<dbReference type="OrthoDB" id="9815923at2"/>
<dbReference type="Proteomes" id="UP000005361">
    <property type="component" value="Chromosome"/>
</dbReference>
<evidence type="ECO:0000259" key="2">
    <source>
        <dbReference type="Pfam" id="PF00535"/>
    </source>
</evidence>
<protein>
    <submittedName>
        <fullName evidence="3">Glycosyl transferase family 2</fullName>
    </submittedName>
</protein>
<dbReference type="PANTHER" id="PTHR43630">
    <property type="entry name" value="POLY-BETA-1,6-N-ACETYL-D-GLUCOSAMINE SYNTHASE"/>
    <property type="match status" value="1"/>
</dbReference>
<reference evidence="3 4" key="1">
    <citation type="journal article" date="2015" name="Genome Announc.">
        <title>Complete Genome Sequence of Pelosinus fermentans JBW45, a Member of a Remarkably Competitive Group of Negativicutes in the Firmicutes Phylum.</title>
        <authorList>
            <person name="De Leon K.B."/>
            <person name="Utturkar S.M."/>
            <person name="Camilleri L.B."/>
            <person name="Elias D.A."/>
            <person name="Arkin A.P."/>
            <person name="Fields M.W."/>
            <person name="Brown S.D."/>
            <person name="Wall J.D."/>
        </authorList>
    </citation>
    <scope>NUCLEOTIDE SEQUENCE [LARGE SCALE GENOMIC DNA]</scope>
    <source>
        <strain evidence="3 4">JBW45</strain>
    </source>
</reference>
<sequence>MKICLCMIVKNEEKYIKIAINSALKLVDMAVVVDTGSTDKTIDILKEFGERVEIRHLQWSNDFAAARNYSLEGIDADWILVLDGDERLICDAQKIREKLISSTVDGYDIVEESHMGGGAKGKAMAYVRLFRNKGYQYQRAIHEQLNINQSAVESLKESTCKIIHYGYLEQNMKEKNKAKRNLDILLTELKKNPQDDFLYFHIGATYGAMEEYKRSQEYYFKCLKLKQETGFNNFHFNLIKRIALNYFMLEEFEECRTFIDKILTNKKCEGFVDLFFIKGLCFKAQKKYKEAERAFSHCLKIGEAGDFPTVYGRGSFLAKLELARIYINTGEITLAASTYEEAIHDSHNQYKEGMDEYKKFLSENGLLRASQ</sequence>
<dbReference type="InterPro" id="IPR011990">
    <property type="entry name" value="TPR-like_helical_dom_sf"/>
</dbReference>
<dbReference type="InterPro" id="IPR001173">
    <property type="entry name" value="Glyco_trans_2-like"/>
</dbReference>
<proteinExistence type="predicted"/>
<dbReference type="CDD" id="cd02511">
    <property type="entry name" value="Beta4Glucosyltransferase"/>
    <property type="match status" value="1"/>
</dbReference>
<evidence type="ECO:0000313" key="4">
    <source>
        <dbReference type="Proteomes" id="UP000005361"/>
    </source>
</evidence>
<evidence type="ECO:0000313" key="3">
    <source>
        <dbReference type="EMBL" id="AJQ26101.1"/>
    </source>
</evidence>
<feature type="repeat" description="TPR" evidence="1">
    <location>
        <begin position="196"/>
        <end position="229"/>
    </location>
</feature>
<dbReference type="PANTHER" id="PTHR43630:SF2">
    <property type="entry name" value="GLYCOSYLTRANSFERASE"/>
    <property type="match status" value="1"/>
</dbReference>
<feature type="domain" description="Glycosyltransferase 2-like" evidence="2">
    <location>
        <begin position="5"/>
        <end position="86"/>
    </location>
</feature>
<dbReference type="Pfam" id="PF00535">
    <property type="entry name" value="Glycos_transf_2"/>
    <property type="match status" value="1"/>
</dbReference>
<dbReference type="AlphaFoldDB" id="I8TW71"/>